<protein>
    <submittedName>
        <fullName evidence="3">Uncharacterized protein</fullName>
    </submittedName>
</protein>
<sequence>MNAKTVLLTTGVLLTTLMAASPAAFADRYGKHERDGTWNKQEMCENARQGKGPFNHEARKAEREQYRADMADRLKLTKEQRETWNQIHKERQEQQTERMAKWQKNMQERCEKGSGKDKE</sequence>
<dbReference type="RefSeq" id="WP_029652701.1">
    <property type="nucleotide sequence ID" value="NZ_JAFKDB010000019.1"/>
</dbReference>
<evidence type="ECO:0000313" key="4">
    <source>
        <dbReference type="Proteomes" id="UP000664344"/>
    </source>
</evidence>
<proteinExistence type="predicted"/>
<name>A0ABS3BHS7_9GAMM</name>
<evidence type="ECO:0000313" key="3">
    <source>
        <dbReference type="EMBL" id="MBN7771052.1"/>
    </source>
</evidence>
<comment type="caution">
    <text evidence="3">The sequence shown here is derived from an EMBL/GenBank/DDBJ whole genome shotgun (WGS) entry which is preliminary data.</text>
</comment>
<feature type="signal peptide" evidence="2">
    <location>
        <begin position="1"/>
        <end position="26"/>
    </location>
</feature>
<gene>
    <name evidence="3" type="ORF">JYP53_14190</name>
</gene>
<evidence type="ECO:0000256" key="1">
    <source>
        <dbReference type="SAM" id="MobiDB-lite"/>
    </source>
</evidence>
<dbReference type="Proteomes" id="UP000664344">
    <property type="component" value="Unassembled WGS sequence"/>
</dbReference>
<feature type="chain" id="PRO_5047447334" evidence="2">
    <location>
        <begin position="27"/>
        <end position="119"/>
    </location>
</feature>
<dbReference type="EMBL" id="JAFKDB010000019">
    <property type="protein sequence ID" value="MBN7771052.1"/>
    <property type="molecule type" value="Genomic_DNA"/>
</dbReference>
<reference evidence="3 4" key="1">
    <citation type="submission" date="2021-02" db="EMBL/GenBank/DDBJ databases">
        <title>PHA producing bacteria isolated from coastal sediment in Guangdong, Shenzhen.</title>
        <authorList>
            <person name="Zheng W."/>
            <person name="Yu S."/>
            <person name="Huang Y."/>
        </authorList>
    </citation>
    <scope>NUCLEOTIDE SEQUENCE [LARGE SCALE GENOMIC DNA]</scope>
    <source>
        <strain evidence="3 4">TN21-5</strain>
    </source>
</reference>
<organism evidence="3 4">
    <name type="scientific">Marinobacter daepoensis</name>
    <dbReference type="NCBI Taxonomy" id="262077"/>
    <lineage>
        <taxon>Bacteria</taxon>
        <taxon>Pseudomonadati</taxon>
        <taxon>Pseudomonadota</taxon>
        <taxon>Gammaproteobacteria</taxon>
        <taxon>Pseudomonadales</taxon>
        <taxon>Marinobacteraceae</taxon>
        <taxon>Marinobacter</taxon>
    </lineage>
</organism>
<accession>A0ABS3BHS7</accession>
<keyword evidence="4" id="KW-1185">Reference proteome</keyword>
<keyword evidence="2" id="KW-0732">Signal</keyword>
<feature type="region of interest" description="Disordered" evidence="1">
    <location>
        <begin position="89"/>
        <end position="119"/>
    </location>
</feature>
<evidence type="ECO:0000256" key="2">
    <source>
        <dbReference type="SAM" id="SignalP"/>
    </source>
</evidence>